<dbReference type="Gene3D" id="2.130.10.30">
    <property type="entry name" value="Regulator of chromosome condensation 1/beta-lactamase-inhibitor protein II"/>
    <property type="match status" value="1"/>
</dbReference>
<feature type="region of interest" description="Disordered" evidence="2">
    <location>
        <begin position="344"/>
        <end position="405"/>
    </location>
</feature>
<gene>
    <name evidence="5" type="primary">LOC112294574</name>
    <name evidence="4" type="ORF">PHYPA_022254</name>
</gene>
<evidence type="ECO:0000313" key="4">
    <source>
        <dbReference type="EMBL" id="PNR36403.1"/>
    </source>
</evidence>
<evidence type="ECO:0000313" key="5">
    <source>
        <dbReference type="EnsemblPlants" id="Pp3c17_18030V3.1"/>
    </source>
</evidence>
<feature type="compositionally biased region" description="Basic and acidic residues" evidence="2">
    <location>
        <begin position="251"/>
        <end position="264"/>
    </location>
</feature>
<dbReference type="InterPro" id="IPR017956">
    <property type="entry name" value="AT_hook_DNA-bd_motif"/>
</dbReference>
<evidence type="ECO:0000256" key="1">
    <source>
        <dbReference type="PROSITE-ProRule" id="PRU00235"/>
    </source>
</evidence>
<feature type="compositionally biased region" description="Polar residues" evidence="2">
    <location>
        <begin position="448"/>
        <end position="458"/>
    </location>
</feature>
<dbReference type="PANTHER" id="PTHR37384">
    <property type="entry name" value="OS01G0835600 PROTEIN"/>
    <property type="match status" value="1"/>
</dbReference>
<feature type="region of interest" description="Disordered" evidence="2">
    <location>
        <begin position="127"/>
        <end position="293"/>
    </location>
</feature>
<reference evidence="4 6" key="1">
    <citation type="journal article" date="2008" name="Science">
        <title>The Physcomitrella genome reveals evolutionary insights into the conquest of land by plants.</title>
        <authorList>
            <person name="Rensing S."/>
            <person name="Lang D."/>
            <person name="Zimmer A."/>
            <person name="Terry A."/>
            <person name="Salamov A."/>
            <person name="Shapiro H."/>
            <person name="Nishiyama T."/>
            <person name="Perroud P.-F."/>
            <person name="Lindquist E."/>
            <person name="Kamisugi Y."/>
            <person name="Tanahashi T."/>
            <person name="Sakakibara K."/>
            <person name="Fujita T."/>
            <person name="Oishi K."/>
            <person name="Shin-I T."/>
            <person name="Kuroki Y."/>
            <person name="Toyoda A."/>
            <person name="Suzuki Y."/>
            <person name="Hashimoto A."/>
            <person name="Yamaguchi K."/>
            <person name="Sugano A."/>
            <person name="Kohara Y."/>
            <person name="Fujiyama A."/>
            <person name="Anterola A."/>
            <person name="Aoki S."/>
            <person name="Ashton N."/>
            <person name="Barbazuk W.B."/>
            <person name="Barker E."/>
            <person name="Bennetzen J."/>
            <person name="Bezanilla M."/>
            <person name="Blankenship R."/>
            <person name="Cho S.H."/>
            <person name="Dutcher S."/>
            <person name="Estelle M."/>
            <person name="Fawcett J.A."/>
            <person name="Gundlach H."/>
            <person name="Hanada K."/>
            <person name="Heyl A."/>
            <person name="Hicks K.A."/>
            <person name="Hugh J."/>
            <person name="Lohr M."/>
            <person name="Mayer K."/>
            <person name="Melkozernov A."/>
            <person name="Murata T."/>
            <person name="Nelson D."/>
            <person name="Pils B."/>
            <person name="Prigge M."/>
            <person name="Reiss B."/>
            <person name="Renner T."/>
            <person name="Rombauts S."/>
            <person name="Rushton P."/>
            <person name="Sanderfoot A."/>
            <person name="Schween G."/>
            <person name="Shiu S.-H."/>
            <person name="Stueber K."/>
            <person name="Theodoulou F.L."/>
            <person name="Tu H."/>
            <person name="Van de Peer Y."/>
            <person name="Verrier P.J."/>
            <person name="Waters E."/>
            <person name="Wood A."/>
            <person name="Yang L."/>
            <person name="Cove D."/>
            <person name="Cuming A."/>
            <person name="Hasebe M."/>
            <person name="Lucas S."/>
            <person name="Mishler D.B."/>
            <person name="Reski R."/>
            <person name="Grigoriev I."/>
            <person name="Quatrano R.S."/>
            <person name="Boore J.L."/>
        </authorList>
    </citation>
    <scope>NUCLEOTIDE SEQUENCE [LARGE SCALE GENOMIC DNA]</scope>
    <source>
        <strain evidence="5 6">cv. Gransden 2004</strain>
    </source>
</reference>
<feature type="domain" description="Tudor" evidence="3">
    <location>
        <begin position="279"/>
        <end position="341"/>
    </location>
</feature>
<dbReference type="STRING" id="3218.A0A2K1J4F2"/>
<feature type="compositionally biased region" description="Basic residues" evidence="2">
    <location>
        <begin position="149"/>
        <end position="159"/>
    </location>
</feature>
<evidence type="ECO:0000256" key="2">
    <source>
        <dbReference type="SAM" id="MobiDB-lite"/>
    </source>
</evidence>
<feature type="region of interest" description="Disordered" evidence="2">
    <location>
        <begin position="429"/>
        <end position="458"/>
    </location>
</feature>
<dbReference type="GO" id="GO:0003677">
    <property type="term" value="F:DNA binding"/>
    <property type="evidence" value="ECO:0007669"/>
    <property type="project" value="InterPro"/>
</dbReference>
<feature type="compositionally biased region" description="Basic and acidic residues" evidence="2">
    <location>
        <begin position="50"/>
        <end position="63"/>
    </location>
</feature>
<dbReference type="SMART" id="SM00333">
    <property type="entry name" value="TUDOR"/>
    <property type="match status" value="2"/>
</dbReference>
<dbReference type="Gramene" id="Pp3c17_18030V3.1">
    <property type="protein sequence ID" value="Pp3c17_18030V3.1"/>
    <property type="gene ID" value="Pp3c17_18030"/>
</dbReference>
<dbReference type="InterPro" id="IPR000408">
    <property type="entry name" value="Reg_chr_condens"/>
</dbReference>
<feature type="repeat" description="RCC1" evidence="1">
    <location>
        <begin position="711"/>
        <end position="770"/>
    </location>
</feature>
<dbReference type="AlphaFoldDB" id="A0A2K1J4F2"/>
<dbReference type="PANTHER" id="PTHR37384:SF1">
    <property type="entry name" value="OS01G0835600 PROTEIN"/>
    <property type="match status" value="1"/>
</dbReference>
<sequence length="892" mass="95570">MMADFDLMELAPEQVVTGGADEPAMIAQQSTVATATTEHDGKYANGNTVPEKEDDKPATLHGEGEALVGRSIIKKFKRTKYSGKVAGYDQDCKWYKVVYDDGDEEELEYKELGPLLVEAGEAEAVKVANASKRATPETDSDSKSSAKNAKGRKSAAGKKPAKDKLEKKTKTPKSPKLPKKATSKKSEDDKQEASESHSSEEKNATEQTTLKRGRGRPKKDASSKTPASKTKGDGKGSGDSSLESKPSTRKVASEKDRSESESGRSPRGRGAVSPAGGSVSQKEGTQLIGAKTRKKFDGVFYDGEVIGYDPKVKFYKIRYSDGDNEELTLKELKKTLMEEDLTVRKIRGRSKNAASPGKAAEESPQKKQKLLPSKKEAAKAPSPARDGIQPRKRGRPAKAKSFYDADKEAYKSPGTDQWLLTLLASAAEATDEDEASNENTEGIAEDNSGLSGDTTSTSIEPTPYSTLLAAVRYASAYNADNLEYYGWGEVVGSFRTRCLDLAAIKLKPTASPIVHLAVSQHHLAALTASGQVLVWRNQHGNIRSRCDGWEYISDLESKGVVLIDISGPDVDRRVAGYAPEQEDQVPDPFYLVAVTCNGEDYLLQGSHPQEPVHTRRLGENPKIKGLGSTISQLKLGSLKSPLLVLQASMGTVGALDETPFVGYITDAYQVYIRAATKDYMDEVNLVSGYTGKPFKIQCGGIYHAILLTDDGRAWTWGDGYHPSSTSNASTSKNGDQSPYSLCHLALGTLVGQKVVDVGCCGEDFVALTSDGAVHHWTHGVANPAADIYNTPSTPAAGQGPSIHEGDKLKSVSAGVGMCAGVTQLGRVHTWRALWRGVPLGLKAPGTPLGHDSGMSSVIPSLGTKFAIQVMCVAGSLIVVAEKKPKAKPGSKK</sequence>
<organism evidence="4">
    <name type="scientific">Physcomitrium patens</name>
    <name type="common">Spreading-leaved earth moss</name>
    <name type="synonym">Physcomitrella patens</name>
    <dbReference type="NCBI Taxonomy" id="3218"/>
    <lineage>
        <taxon>Eukaryota</taxon>
        <taxon>Viridiplantae</taxon>
        <taxon>Streptophyta</taxon>
        <taxon>Embryophyta</taxon>
        <taxon>Bryophyta</taxon>
        <taxon>Bryophytina</taxon>
        <taxon>Bryopsida</taxon>
        <taxon>Funariidae</taxon>
        <taxon>Funariales</taxon>
        <taxon>Funariaceae</taxon>
        <taxon>Physcomitrium</taxon>
    </lineage>
</organism>
<dbReference type="InterPro" id="IPR009091">
    <property type="entry name" value="RCC1/BLIP-II"/>
</dbReference>
<accession>A0A2K1J4F2</accession>
<dbReference type="CDD" id="cd20401">
    <property type="entry name" value="Tudor_AtPTM-like"/>
    <property type="match status" value="2"/>
</dbReference>
<dbReference type="Gene3D" id="2.30.30.140">
    <property type="match status" value="1"/>
</dbReference>
<dbReference type="EMBL" id="ABEU02000017">
    <property type="protein sequence ID" value="PNR36403.1"/>
    <property type="molecule type" value="Genomic_DNA"/>
</dbReference>
<keyword evidence="6" id="KW-1185">Reference proteome</keyword>
<dbReference type="Pfam" id="PF13540">
    <property type="entry name" value="RCC1_2"/>
    <property type="match status" value="1"/>
</dbReference>
<name>A0A2K1J4F2_PHYPA</name>
<feature type="compositionally biased region" description="Basic residues" evidence="2">
    <location>
        <begin position="170"/>
        <end position="183"/>
    </location>
</feature>
<dbReference type="PROSITE" id="PS50012">
    <property type="entry name" value="RCC1_3"/>
    <property type="match status" value="1"/>
</dbReference>
<evidence type="ECO:0000259" key="3">
    <source>
        <dbReference type="SMART" id="SM00333"/>
    </source>
</evidence>
<feature type="compositionally biased region" description="Basic and acidic residues" evidence="2">
    <location>
        <begin position="160"/>
        <end position="169"/>
    </location>
</feature>
<protein>
    <recommendedName>
        <fullName evidence="3">Tudor domain-containing protein</fullName>
    </recommendedName>
</protein>
<dbReference type="InterPro" id="IPR047365">
    <property type="entry name" value="Tudor_AtPTM-like"/>
</dbReference>
<feature type="region of interest" description="Disordered" evidence="2">
    <location>
        <begin position="35"/>
        <end position="63"/>
    </location>
</feature>
<dbReference type="Proteomes" id="UP000006727">
    <property type="component" value="Chromosome 17"/>
</dbReference>
<dbReference type="SUPFAM" id="SSF50985">
    <property type="entry name" value="RCC1/BLIP-II"/>
    <property type="match status" value="2"/>
</dbReference>
<dbReference type="SMART" id="SM00384">
    <property type="entry name" value="AT_hook"/>
    <property type="match status" value="3"/>
</dbReference>
<reference evidence="5" key="3">
    <citation type="submission" date="2020-12" db="UniProtKB">
        <authorList>
            <consortium name="EnsemblPlants"/>
        </authorList>
    </citation>
    <scope>IDENTIFICATION</scope>
</reference>
<evidence type="ECO:0000313" key="6">
    <source>
        <dbReference type="Proteomes" id="UP000006727"/>
    </source>
</evidence>
<proteinExistence type="predicted"/>
<dbReference type="PaxDb" id="3218-PP1S65_27V6.2"/>
<feature type="compositionally biased region" description="Basic and acidic residues" evidence="2">
    <location>
        <begin position="184"/>
        <end position="204"/>
    </location>
</feature>
<dbReference type="InterPro" id="IPR002999">
    <property type="entry name" value="Tudor"/>
</dbReference>
<reference evidence="4 6" key="2">
    <citation type="journal article" date="2018" name="Plant J.">
        <title>The Physcomitrella patens chromosome-scale assembly reveals moss genome structure and evolution.</title>
        <authorList>
            <person name="Lang D."/>
            <person name="Ullrich K.K."/>
            <person name="Murat F."/>
            <person name="Fuchs J."/>
            <person name="Jenkins J."/>
            <person name="Haas F.B."/>
            <person name="Piednoel M."/>
            <person name="Gundlach H."/>
            <person name="Van Bel M."/>
            <person name="Meyberg R."/>
            <person name="Vives C."/>
            <person name="Morata J."/>
            <person name="Symeonidi A."/>
            <person name="Hiss M."/>
            <person name="Muchero W."/>
            <person name="Kamisugi Y."/>
            <person name="Saleh O."/>
            <person name="Blanc G."/>
            <person name="Decker E.L."/>
            <person name="van Gessel N."/>
            <person name="Grimwood J."/>
            <person name="Hayes R.D."/>
            <person name="Graham S.W."/>
            <person name="Gunter L.E."/>
            <person name="McDaniel S.F."/>
            <person name="Hoernstein S.N.W."/>
            <person name="Larsson A."/>
            <person name="Li F.W."/>
            <person name="Perroud P.F."/>
            <person name="Phillips J."/>
            <person name="Ranjan P."/>
            <person name="Rokshar D.S."/>
            <person name="Rothfels C.J."/>
            <person name="Schneider L."/>
            <person name="Shu S."/>
            <person name="Stevenson D.W."/>
            <person name="Thummler F."/>
            <person name="Tillich M."/>
            <person name="Villarreal Aguilar J.C."/>
            <person name="Widiez T."/>
            <person name="Wong G.K."/>
            <person name="Wymore A."/>
            <person name="Zhang Y."/>
            <person name="Zimmer A.D."/>
            <person name="Quatrano R.S."/>
            <person name="Mayer K.F.X."/>
            <person name="Goodstein D."/>
            <person name="Casacuberta J.M."/>
            <person name="Vandepoele K."/>
            <person name="Reski R."/>
            <person name="Cuming A.C."/>
            <person name="Tuskan G.A."/>
            <person name="Maumus F."/>
            <person name="Salse J."/>
            <person name="Schmutz J."/>
            <person name="Rensing S.A."/>
        </authorList>
    </citation>
    <scope>NUCLEOTIDE SEQUENCE [LARGE SCALE GENOMIC DNA]</scope>
    <source>
        <strain evidence="5 6">cv. Gransden 2004</strain>
    </source>
</reference>
<dbReference type="Pfam" id="PF21743">
    <property type="entry name" value="PTM_DIR17_Tudor"/>
    <property type="match status" value="2"/>
</dbReference>
<feature type="compositionally biased region" description="Basic and acidic residues" evidence="2">
    <location>
        <begin position="134"/>
        <end position="144"/>
    </location>
</feature>
<feature type="domain" description="Tudor" evidence="3">
    <location>
        <begin position="64"/>
        <end position="120"/>
    </location>
</feature>
<dbReference type="EnsemblPlants" id="Pp3c17_18030V3.1">
    <property type="protein sequence ID" value="Pp3c17_18030V3.1"/>
    <property type="gene ID" value="Pp3c17_18030"/>
</dbReference>